<dbReference type="Gene3D" id="3.30.450.20">
    <property type="entry name" value="PAS domain"/>
    <property type="match status" value="2"/>
</dbReference>
<keyword evidence="5" id="KW-0597">Phosphoprotein</keyword>
<evidence type="ECO:0000256" key="9">
    <source>
        <dbReference type="ARBA" id="ARBA00022777"/>
    </source>
</evidence>
<dbReference type="InterPro" id="IPR039506">
    <property type="entry name" value="SPOB_a"/>
</dbReference>
<evidence type="ECO:0000256" key="8">
    <source>
        <dbReference type="ARBA" id="ARBA00022741"/>
    </source>
</evidence>
<keyword evidence="15" id="KW-1185">Reference proteome</keyword>
<accession>A0A5F2EV99</accession>
<keyword evidence="9" id="KW-0418">Kinase</keyword>
<keyword evidence="10" id="KW-0067">ATP-binding</keyword>
<keyword evidence="13" id="KW-0472">Membrane</keyword>
<keyword evidence="7" id="KW-0812">Transmembrane</keyword>
<dbReference type="Proteomes" id="UP000244384">
    <property type="component" value="Chromosome"/>
</dbReference>
<dbReference type="PANTHER" id="PTHR45436">
    <property type="entry name" value="SENSOR HISTIDINE KINASE YKOH"/>
    <property type="match status" value="1"/>
</dbReference>
<dbReference type="InterPro" id="IPR036890">
    <property type="entry name" value="HATPase_C_sf"/>
</dbReference>
<dbReference type="EMBL" id="CP026952">
    <property type="protein sequence ID" value="AWB92503.1"/>
    <property type="molecule type" value="Genomic_DNA"/>
</dbReference>
<dbReference type="InterPro" id="IPR050428">
    <property type="entry name" value="TCS_sensor_his_kinase"/>
</dbReference>
<sequence>MEPPVVEPEHDGRVCRGSPLRRQRRLWTLWSPRRRRLTLAGQFLVLQLVVVALVLAIVGAISLHQSTASFAADRGTQMRSVAEYLANTAVVRDRVTGPDAATSLAPAIDRAVSLSGATDIAIADPRGRILSSSDPRLVGTRAALGESDVRAGRGWVGDIDTRGRRYVAGHAPIIDDSGTVVGLAIAEQRYPTIWARLTDAAGDLVLYLGVGALLGVAGSWLVSRTVKRRTRGLEPHEFATLADHREALLHSIREGVVAVGTDGRVTMVNDGARELLGLREDPIGRRVDELGLPDQVASVLVGGNETQDVVLLVGDRVVVCNQRSASSRGEGIGTVTTMRDRTELVSMQGQLSSNLSITDTLRAQTHEFANQLHTISGLVQLREYDEVTSLVGTLTRRRAEISDAVTRRIADRAVAALLIAKSSGAAEAGVELSLAPTSDLPTLPAAVSADLTTIIGNLVDNAVDAAKTGADPSVHVELHVDAGEVVLEVRDSGPGVPDDMVDAIFIRGFTTKPEVPGGRGIGLPLVRLICSQRGGSVTVVPGAGATFRVRLPMEVA</sequence>
<dbReference type="AlphaFoldDB" id="A0A2S0WMC7"/>
<dbReference type="SUPFAM" id="SSF103190">
    <property type="entry name" value="Sensory domain-like"/>
    <property type="match status" value="1"/>
</dbReference>
<dbReference type="PRINTS" id="PR00344">
    <property type="entry name" value="BCTRLSENSOR"/>
</dbReference>
<evidence type="ECO:0000256" key="13">
    <source>
        <dbReference type="ARBA" id="ARBA00023136"/>
    </source>
</evidence>
<dbReference type="Pfam" id="PF17203">
    <property type="entry name" value="sCache_3_2"/>
    <property type="match status" value="1"/>
</dbReference>
<dbReference type="OrthoDB" id="9792686at2"/>
<dbReference type="SMART" id="SM00387">
    <property type="entry name" value="HATPase_c"/>
    <property type="match status" value="1"/>
</dbReference>
<dbReference type="InterPro" id="IPR003594">
    <property type="entry name" value="HATPase_dom"/>
</dbReference>
<dbReference type="InterPro" id="IPR035965">
    <property type="entry name" value="PAS-like_dom_sf"/>
</dbReference>
<comment type="subcellular location">
    <subcellularLocation>
        <location evidence="2">Cell membrane</location>
        <topology evidence="2">Multi-pass membrane protein</topology>
    </subcellularLocation>
</comment>
<gene>
    <name evidence="14" type="ORF">C3E78_10000</name>
</gene>
<dbReference type="InterPro" id="IPR004358">
    <property type="entry name" value="Sig_transdc_His_kin-like_C"/>
</dbReference>
<name>A0A2S0WMC7_9ACTN</name>
<dbReference type="Pfam" id="PF13188">
    <property type="entry name" value="PAS_8"/>
    <property type="match status" value="1"/>
</dbReference>
<protein>
    <recommendedName>
        <fullName evidence="3">histidine kinase</fullName>
        <ecNumber evidence="3">2.7.13.3</ecNumber>
    </recommendedName>
</protein>
<dbReference type="Gene3D" id="1.10.287.130">
    <property type="match status" value="1"/>
</dbReference>
<dbReference type="KEGG" id="aez:C3E78_10000"/>
<keyword evidence="12" id="KW-0902">Two-component regulatory system</keyword>
<dbReference type="Pfam" id="PF14689">
    <property type="entry name" value="SPOB_a"/>
    <property type="match status" value="1"/>
</dbReference>
<dbReference type="PANTHER" id="PTHR45436:SF5">
    <property type="entry name" value="SENSOR HISTIDINE KINASE TRCS"/>
    <property type="match status" value="1"/>
</dbReference>
<dbReference type="EC" id="2.7.13.3" evidence="3"/>
<dbReference type="SUPFAM" id="SSF55874">
    <property type="entry name" value="ATPase domain of HSP90 chaperone/DNA topoisomerase II/histidine kinase"/>
    <property type="match status" value="1"/>
</dbReference>
<organism evidence="14 15">
    <name type="scientific">Aeromicrobium chenweiae</name>
    <dbReference type="NCBI Taxonomy" id="2079793"/>
    <lineage>
        <taxon>Bacteria</taxon>
        <taxon>Bacillati</taxon>
        <taxon>Actinomycetota</taxon>
        <taxon>Actinomycetes</taxon>
        <taxon>Propionibacteriales</taxon>
        <taxon>Nocardioidaceae</taxon>
        <taxon>Aeromicrobium</taxon>
    </lineage>
</organism>
<evidence type="ECO:0000256" key="10">
    <source>
        <dbReference type="ARBA" id="ARBA00022840"/>
    </source>
</evidence>
<dbReference type="PROSITE" id="PS50109">
    <property type="entry name" value="HIS_KIN"/>
    <property type="match status" value="1"/>
</dbReference>
<dbReference type="InterPro" id="IPR016120">
    <property type="entry name" value="Sig_transdc_His_kin_SpoOB"/>
</dbReference>
<dbReference type="PROSITE" id="PS50112">
    <property type="entry name" value="PAS"/>
    <property type="match status" value="1"/>
</dbReference>
<dbReference type="GO" id="GO:0000155">
    <property type="term" value="F:phosphorelay sensor kinase activity"/>
    <property type="evidence" value="ECO:0007669"/>
    <property type="project" value="InterPro"/>
</dbReference>
<evidence type="ECO:0000256" key="2">
    <source>
        <dbReference type="ARBA" id="ARBA00004651"/>
    </source>
</evidence>
<evidence type="ECO:0000256" key="5">
    <source>
        <dbReference type="ARBA" id="ARBA00022553"/>
    </source>
</evidence>
<dbReference type="Gene3D" id="3.30.565.10">
    <property type="entry name" value="Histidine kinase-like ATPase, C-terminal domain"/>
    <property type="match status" value="1"/>
</dbReference>
<evidence type="ECO:0000256" key="7">
    <source>
        <dbReference type="ARBA" id="ARBA00022692"/>
    </source>
</evidence>
<dbReference type="InterPro" id="IPR033463">
    <property type="entry name" value="sCache_3"/>
</dbReference>
<evidence type="ECO:0000256" key="3">
    <source>
        <dbReference type="ARBA" id="ARBA00012438"/>
    </source>
</evidence>
<accession>A0A2S0WMC7</accession>
<comment type="catalytic activity">
    <reaction evidence="1">
        <text>ATP + protein L-histidine = ADP + protein N-phospho-L-histidine.</text>
        <dbReference type="EC" id="2.7.13.3"/>
    </reaction>
</comment>
<dbReference type="GO" id="GO:0005524">
    <property type="term" value="F:ATP binding"/>
    <property type="evidence" value="ECO:0007669"/>
    <property type="project" value="UniProtKB-KW"/>
</dbReference>
<keyword evidence="11" id="KW-1133">Transmembrane helix</keyword>
<dbReference type="CDD" id="cd00130">
    <property type="entry name" value="PAS"/>
    <property type="match status" value="1"/>
</dbReference>
<keyword evidence="8" id="KW-0547">Nucleotide-binding</keyword>
<evidence type="ECO:0000256" key="12">
    <source>
        <dbReference type="ARBA" id="ARBA00023012"/>
    </source>
</evidence>
<evidence type="ECO:0000256" key="6">
    <source>
        <dbReference type="ARBA" id="ARBA00022679"/>
    </source>
</evidence>
<evidence type="ECO:0000256" key="11">
    <source>
        <dbReference type="ARBA" id="ARBA00022989"/>
    </source>
</evidence>
<proteinExistence type="predicted"/>
<evidence type="ECO:0000256" key="1">
    <source>
        <dbReference type="ARBA" id="ARBA00000085"/>
    </source>
</evidence>
<dbReference type="InterPro" id="IPR029151">
    <property type="entry name" value="Sensor-like_sf"/>
</dbReference>
<evidence type="ECO:0000313" key="14">
    <source>
        <dbReference type="EMBL" id="AWB92503.1"/>
    </source>
</evidence>
<reference evidence="15" key="1">
    <citation type="submission" date="2018-01" db="EMBL/GenBank/DDBJ databases">
        <authorList>
            <person name="Li J."/>
        </authorList>
    </citation>
    <scope>NUCLEOTIDE SEQUENCE [LARGE SCALE GENOMIC DNA]</scope>
    <source>
        <strain evidence="15">592</strain>
    </source>
</reference>
<dbReference type="GO" id="GO:0005886">
    <property type="term" value="C:plasma membrane"/>
    <property type="evidence" value="ECO:0007669"/>
    <property type="project" value="UniProtKB-SubCell"/>
</dbReference>
<dbReference type="SUPFAM" id="SSF55785">
    <property type="entry name" value="PYP-like sensor domain (PAS domain)"/>
    <property type="match status" value="1"/>
</dbReference>
<dbReference type="SMART" id="SM00091">
    <property type="entry name" value="PAS"/>
    <property type="match status" value="1"/>
</dbReference>
<dbReference type="SUPFAM" id="SSF55890">
    <property type="entry name" value="Sporulation response regulatory protein Spo0B"/>
    <property type="match status" value="1"/>
</dbReference>
<dbReference type="InterPro" id="IPR000014">
    <property type="entry name" value="PAS"/>
</dbReference>
<keyword evidence="4" id="KW-1003">Cell membrane</keyword>
<keyword evidence="6" id="KW-0808">Transferase</keyword>
<evidence type="ECO:0000256" key="4">
    <source>
        <dbReference type="ARBA" id="ARBA00022475"/>
    </source>
</evidence>
<dbReference type="InterPro" id="IPR005467">
    <property type="entry name" value="His_kinase_dom"/>
</dbReference>
<dbReference type="Pfam" id="PF02518">
    <property type="entry name" value="HATPase_c"/>
    <property type="match status" value="1"/>
</dbReference>
<evidence type="ECO:0000313" key="15">
    <source>
        <dbReference type="Proteomes" id="UP000244384"/>
    </source>
</evidence>